<dbReference type="InterPro" id="IPR057620">
    <property type="entry name" value="POT1A/B-like_OB"/>
</dbReference>
<dbReference type="GO" id="GO:0032210">
    <property type="term" value="P:regulation of telomere maintenance via telomerase"/>
    <property type="evidence" value="ECO:0007669"/>
    <property type="project" value="TreeGrafter"/>
</dbReference>
<evidence type="ECO:0000256" key="1">
    <source>
        <dbReference type="ARBA" id="ARBA00004123"/>
    </source>
</evidence>
<proteinExistence type="inferred from homology"/>
<evidence type="ECO:0000256" key="4">
    <source>
        <dbReference type="ARBA" id="ARBA00022454"/>
    </source>
</evidence>
<dbReference type="Pfam" id="PF25507">
    <property type="entry name" value="OB_POT1A"/>
    <property type="match status" value="1"/>
</dbReference>
<comment type="similarity">
    <text evidence="3">Belongs to the telombin family.</text>
</comment>
<dbReference type="GO" id="GO:0000783">
    <property type="term" value="C:nuclear telomere cap complex"/>
    <property type="evidence" value="ECO:0007669"/>
    <property type="project" value="TreeGrafter"/>
</dbReference>
<evidence type="ECO:0000256" key="5">
    <source>
        <dbReference type="ARBA" id="ARBA00022895"/>
    </source>
</evidence>
<dbReference type="PANTHER" id="PTHR14513:SF0">
    <property type="entry name" value="PROTECTION OF TELOMERES PROTEIN 1"/>
    <property type="match status" value="1"/>
</dbReference>
<comment type="subcellular location">
    <subcellularLocation>
        <location evidence="2">Chromosome</location>
        <location evidence="2">Telomere</location>
    </subcellularLocation>
    <subcellularLocation>
        <location evidence="1">Nucleus</location>
    </subcellularLocation>
</comment>
<evidence type="ECO:0000256" key="7">
    <source>
        <dbReference type="ARBA" id="ARBA00023242"/>
    </source>
</evidence>
<evidence type="ECO:0000256" key="6">
    <source>
        <dbReference type="ARBA" id="ARBA00023125"/>
    </source>
</evidence>
<dbReference type="GeneID" id="103708146"/>
<evidence type="ECO:0000256" key="3">
    <source>
        <dbReference type="ARBA" id="ARBA00008442"/>
    </source>
</evidence>
<dbReference type="AlphaFoldDB" id="A0A8B7C3T9"/>
<evidence type="ECO:0000256" key="2">
    <source>
        <dbReference type="ARBA" id="ARBA00004574"/>
    </source>
</evidence>
<organism evidence="9 10">
    <name type="scientific">Phoenix dactylifera</name>
    <name type="common">Date palm</name>
    <dbReference type="NCBI Taxonomy" id="42345"/>
    <lineage>
        <taxon>Eukaryota</taxon>
        <taxon>Viridiplantae</taxon>
        <taxon>Streptophyta</taxon>
        <taxon>Embryophyta</taxon>
        <taxon>Tracheophyta</taxon>
        <taxon>Spermatophyta</taxon>
        <taxon>Magnoliopsida</taxon>
        <taxon>Liliopsida</taxon>
        <taxon>Arecaceae</taxon>
        <taxon>Coryphoideae</taxon>
        <taxon>Phoeniceae</taxon>
        <taxon>Phoenix</taxon>
    </lineage>
</organism>
<keyword evidence="6" id="KW-0238">DNA-binding</keyword>
<dbReference type="OrthoDB" id="2186770at2759"/>
<gene>
    <name evidence="10" type="primary">LOC103708146</name>
</gene>
<dbReference type="PANTHER" id="PTHR14513">
    <property type="entry name" value="PROTECTION OF TELOMERES 1"/>
    <property type="match status" value="1"/>
</dbReference>
<dbReference type="GO" id="GO:0010521">
    <property type="term" value="F:telomerase inhibitor activity"/>
    <property type="evidence" value="ECO:0007669"/>
    <property type="project" value="TreeGrafter"/>
</dbReference>
<dbReference type="CDD" id="cd04497">
    <property type="entry name" value="hPOT1_OB1_like"/>
    <property type="match status" value="1"/>
</dbReference>
<dbReference type="GO" id="GO:0016233">
    <property type="term" value="P:telomere capping"/>
    <property type="evidence" value="ECO:0007669"/>
    <property type="project" value="TreeGrafter"/>
</dbReference>
<dbReference type="FunFam" id="2.40.50.140:FF:000119">
    <property type="entry name" value="Protection of telomeres 1 homolog"/>
    <property type="match status" value="1"/>
</dbReference>
<keyword evidence="7" id="KW-0539">Nucleus</keyword>
<dbReference type="InterPro" id="IPR012340">
    <property type="entry name" value="NA-bd_OB-fold"/>
</dbReference>
<evidence type="ECO:0000313" key="10">
    <source>
        <dbReference type="RefSeq" id="XP_008791152.1"/>
    </source>
</evidence>
<keyword evidence="5" id="KW-0779">Telomere</keyword>
<evidence type="ECO:0000313" key="9">
    <source>
        <dbReference type="Proteomes" id="UP000228380"/>
    </source>
</evidence>
<dbReference type="SUPFAM" id="SSF50249">
    <property type="entry name" value="Nucleic acid-binding proteins"/>
    <property type="match status" value="2"/>
</dbReference>
<sequence>MESGRSPARKASDLEGEMGPRGPSTAYFYLPLADALKMINVKVNLFAAVSEIREPKRSRGTDYVLTLKIRDQSYSAPGLSVNFFAESTTKLPHVRSTGDIISLHRVVMKIHNGEFYCVCNKKFSSFALFEGKTAESFRPYQASTEYKATDHDNEFLSQLRTWLLNYLHGAVLNEYSLQLNRIKIGHVFDLICKVLHLCETSNGEWVLFVWDGTDTPPVSFTMDLDNEGKTPSPLHVEEFSLSREVLHAFPRGGTVLRIFADKYFKEIPQLQGGGHWVKLCNIICELRSDMWKGVLQPSSKIHLLSDQDDTVLHRLKMYNDRITSNPKCQPFMSFPQPSDITDTDFRHAAFATLMDSLTYPEATHRCKCIVRVVAAYPWRAEDLRSPIDGHYRIRLTLEDPTTRIHAYVYREDGEKFFGGYPTNNVLASKMNMLLGITDGAGQACATRDPPWVWCCLKSYYLDKSNPWGTRRYRIFGTKLTG</sequence>
<dbReference type="InterPro" id="IPR028389">
    <property type="entry name" value="POT1"/>
</dbReference>
<feature type="domain" description="Telomeric single stranded DNA binding POT1/Cdc13" evidence="8">
    <location>
        <begin position="29"/>
        <end position="164"/>
    </location>
</feature>
<dbReference type="Pfam" id="PF02765">
    <property type="entry name" value="POT1"/>
    <property type="match status" value="1"/>
</dbReference>
<keyword evidence="9" id="KW-1185">Reference proteome</keyword>
<protein>
    <submittedName>
        <fullName evidence="10">Protection of telomeres protein 1a-like isoform X1</fullName>
    </submittedName>
</protein>
<dbReference type="GO" id="GO:0098505">
    <property type="term" value="F:G-rich strand telomeric DNA binding"/>
    <property type="evidence" value="ECO:0007669"/>
    <property type="project" value="TreeGrafter"/>
</dbReference>
<name>A0A8B7C3T9_PHODC</name>
<reference evidence="10" key="2">
    <citation type="submission" date="2025-08" db="UniProtKB">
        <authorList>
            <consortium name="RefSeq"/>
        </authorList>
    </citation>
    <scope>IDENTIFICATION</scope>
    <source>
        <tissue evidence="10">Young leaves</tissue>
    </source>
</reference>
<accession>A0A8B7C3T9</accession>
<dbReference type="RefSeq" id="XP_008791152.1">
    <property type="nucleotide sequence ID" value="XM_008792930.4"/>
</dbReference>
<keyword evidence="4" id="KW-0158">Chromosome</keyword>
<dbReference type="Proteomes" id="UP000228380">
    <property type="component" value="Chromosome 4"/>
</dbReference>
<dbReference type="Gene3D" id="2.40.50.140">
    <property type="entry name" value="Nucleic acid-binding proteins"/>
    <property type="match status" value="2"/>
</dbReference>
<dbReference type="SMART" id="SM00976">
    <property type="entry name" value="Telo_bind"/>
    <property type="match status" value="1"/>
</dbReference>
<reference evidence="9" key="1">
    <citation type="journal article" date="2019" name="Nat. Commun.">
        <title>Genome-wide association mapping of date palm fruit traits.</title>
        <authorList>
            <person name="Hazzouri K.M."/>
            <person name="Gros-Balthazard M."/>
            <person name="Flowers J.M."/>
            <person name="Copetti D."/>
            <person name="Lemansour A."/>
            <person name="Lebrun M."/>
            <person name="Masmoudi K."/>
            <person name="Ferrand S."/>
            <person name="Dhar M.I."/>
            <person name="Fresquez Z.A."/>
            <person name="Rosas U."/>
            <person name="Zhang J."/>
            <person name="Talag J."/>
            <person name="Lee S."/>
            <person name="Kudrna D."/>
            <person name="Powell R.F."/>
            <person name="Leitch I.J."/>
            <person name="Krueger R.R."/>
            <person name="Wing R.A."/>
            <person name="Amiri K.M.A."/>
            <person name="Purugganan M.D."/>
        </authorList>
    </citation>
    <scope>NUCLEOTIDE SEQUENCE [LARGE SCALE GENOMIC DNA]</scope>
    <source>
        <strain evidence="9">cv. Khalas</strain>
    </source>
</reference>
<evidence type="ECO:0000259" key="8">
    <source>
        <dbReference type="SMART" id="SM00976"/>
    </source>
</evidence>
<dbReference type="InterPro" id="IPR011564">
    <property type="entry name" value="Telomer_end-bd_POT1/Cdc13"/>
</dbReference>
<dbReference type="KEGG" id="pda:103708146"/>